<evidence type="ECO:0000256" key="6">
    <source>
        <dbReference type="ARBA" id="ARBA00022741"/>
    </source>
</evidence>
<dbReference type="PANTHER" id="PTHR33571">
    <property type="entry name" value="SSL8005 PROTEIN"/>
    <property type="match status" value="1"/>
</dbReference>
<dbReference type="GO" id="GO:0005524">
    <property type="term" value="F:ATP binding"/>
    <property type="evidence" value="ECO:0007669"/>
    <property type="project" value="UniProtKB-KW"/>
</dbReference>
<keyword evidence="7" id="KW-0067">ATP-binding</keyword>
<evidence type="ECO:0000256" key="7">
    <source>
        <dbReference type="ARBA" id="ARBA00022840"/>
    </source>
</evidence>
<evidence type="ECO:0000256" key="5">
    <source>
        <dbReference type="ARBA" id="ARBA00022723"/>
    </source>
</evidence>
<organism evidence="11 12">
    <name type="scientific">Desulfamplus magnetovallimortis</name>
    <dbReference type="NCBI Taxonomy" id="1246637"/>
    <lineage>
        <taxon>Bacteria</taxon>
        <taxon>Pseudomonadati</taxon>
        <taxon>Thermodesulfobacteriota</taxon>
        <taxon>Desulfobacteria</taxon>
        <taxon>Desulfobacterales</taxon>
        <taxon>Desulfobacteraceae</taxon>
        <taxon>Desulfamplus</taxon>
    </lineage>
</organism>
<dbReference type="InterPro" id="IPR043519">
    <property type="entry name" value="NT_sf"/>
</dbReference>
<dbReference type="STRING" id="1246637.MTBBW1_200023"/>
<protein>
    <submittedName>
        <fullName evidence="11">DNA polymerase beta domain protein region</fullName>
    </submittedName>
</protein>
<keyword evidence="2" id="KW-1277">Toxin-antitoxin system</keyword>
<reference evidence="11 12" key="1">
    <citation type="submission" date="2017-03" db="EMBL/GenBank/DDBJ databases">
        <authorList>
            <person name="Afonso C.L."/>
            <person name="Miller P.J."/>
            <person name="Scott M.A."/>
            <person name="Spackman E."/>
            <person name="Goraichik I."/>
            <person name="Dimitrov K.M."/>
            <person name="Suarez D.L."/>
            <person name="Swayne D.E."/>
        </authorList>
    </citation>
    <scope>NUCLEOTIDE SEQUENCE [LARGE SCALE GENOMIC DNA]</scope>
    <source>
        <strain evidence="11">PRJEB14757</strain>
    </source>
</reference>
<accession>A0A1W1HBS2</accession>
<dbReference type="EMBL" id="FWEV01000113">
    <property type="protein sequence ID" value="SLM29886.1"/>
    <property type="molecule type" value="Genomic_DNA"/>
</dbReference>
<dbReference type="SUPFAM" id="SSF81301">
    <property type="entry name" value="Nucleotidyltransferase"/>
    <property type="match status" value="1"/>
</dbReference>
<evidence type="ECO:0000256" key="9">
    <source>
        <dbReference type="ARBA" id="ARBA00038276"/>
    </source>
</evidence>
<dbReference type="GO" id="GO:0016779">
    <property type="term" value="F:nucleotidyltransferase activity"/>
    <property type="evidence" value="ECO:0007669"/>
    <property type="project" value="UniProtKB-KW"/>
</dbReference>
<evidence type="ECO:0000256" key="3">
    <source>
        <dbReference type="ARBA" id="ARBA00022679"/>
    </source>
</evidence>
<dbReference type="GO" id="GO:0046872">
    <property type="term" value="F:metal ion binding"/>
    <property type="evidence" value="ECO:0007669"/>
    <property type="project" value="UniProtKB-KW"/>
</dbReference>
<keyword evidence="6" id="KW-0547">Nucleotide-binding</keyword>
<dbReference type="Pfam" id="PF01909">
    <property type="entry name" value="NTP_transf_2"/>
    <property type="match status" value="1"/>
</dbReference>
<keyword evidence="12" id="KW-1185">Reference proteome</keyword>
<dbReference type="Proteomes" id="UP000191931">
    <property type="component" value="Unassembled WGS sequence"/>
</dbReference>
<evidence type="ECO:0000256" key="2">
    <source>
        <dbReference type="ARBA" id="ARBA00022649"/>
    </source>
</evidence>
<dbReference type="PANTHER" id="PTHR33571:SF14">
    <property type="entry name" value="PROTEIN ADENYLYLTRANSFERASE MJ0435-RELATED"/>
    <property type="match status" value="1"/>
</dbReference>
<evidence type="ECO:0000256" key="1">
    <source>
        <dbReference type="ARBA" id="ARBA00001946"/>
    </source>
</evidence>
<proteinExistence type="inferred from homology"/>
<evidence type="ECO:0000313" key="11">
    <source>
        <dbReference type="EMBL" id="SLM29886.1"/>
    </source>
</evidence>
<evidence type="ECO:0000256" key="8">
    <source>
        <dbReference type="ARBA" id="ARBA00022842"/>
    </source>
</evidence>
<evidence type="ECO:0000256" key="4">
    <source>
        <dbReference type="ARBA" id="ARBA00022695"/>
    </source>
</evidence>
<dbReference type="OrthoDB" id="5422227at2"/>
<sequence length="96" mass="11124">MKREQIVQILRQYKHEVEKEHGISKMGIFGSVARNESTQASDIDVFVEMIKPDLFALAGIKNDLESKFKKSVDVVLYGKYTNNFLKQRIDRDALYV</sequence>
<keyword evidence="8" id="KW-0460">Magnesium</keyword>
<keyword evidence="3" id="KW-0808">Transferase</keyword>
<comment type="similarity">
    <text evidence="9">Belongs to the MntA antitoxin family.</text>
</comment>
<name>A0A1W1HBS2_9BACT</name>
<feature type="domain" description="Polymerase nucleotidyl transferase" evidence="10">
    <location>
        <begin position="10"/>
        <end position="88"/>
    </location>
</feature>
<dbReference type="RefSeq" id="WP_080799285.1">
    <property type="nucleotide sequence ID" value="NZ_LT828540.1"/>
</dbReference>
<dbReference type="CDD" id="cd05403">
    <property type="entry name" value="NT_KNTase_like"/>
    <property type="match status" value="1"/>
</dbReference>
<dbReference type="InterPro" id="IPR052038">
    <property type="entry name" value="Type-VII_TA_antitoxin"/>
</dbReference>
<evidence type="ECO:0000313" key="12">
    <source>
        <dbReference type="Proteomes" id="UP000191931"/>
    </source>
</evidence>
<evidence type="ECO:0000259" key="10">
    <source>
        <dbReference type="Pfam" id="PF01909"/>
    </source>
</evidence>
<keyword evidence="4" id="KW-0548">Nucleotidyltransferase</keyword>
<gene>
    <name evidence="11" type="ORF">MTBBW1_200023</name>
</gene>
<dbReference type="AlphaFoldDB" id="A0A1W1HBS2"/>
<comment type="cofactor">
    <cofactor evidence="1">
        <name>Mg(2+)</name>
        <dbReference type="ChEBI" id="CHEBI:18420"/>
    </cofactor>
</comment>
<keyword evidence="5" id="KW-0479">Metal-binding</keyword>
<dbReference type="InterPro" id="IPR002934">
    <property type="entry name" value="Polymerase_NTP_transf_dom"/>
</dbReference>
<dbReference type="Gene3D" id="3.30.460.10">
    <property type="entry name" value="Beta Polymerase, domain 2"/>
    <property type="match status" value="1"/>
</dbReference>